<accession>A0ACA9KEJ8</accession>
<organism evidence="1 2">
    <name type="scientific">Acaulospora colombiana</name>
    <dbReference type="NCBI Taxonomy" id="27376"/>
    <lineage>
        <taxon>Eukaryota</taxon>
        <taxon>Fungi</taxon>
        <taxon>Fungi incertae sedis</taxon>
        <taxon>Mucoromycota</taxon>
        <taxon>Glomeromycotina</taxon>
        <taxon>Glomeromycetes</taxon>
        <taxon>Diversisporales</taxon>
        <taxon>Acaulosporaceae</taxon>
        <taxon>Acaulospora</taxon>
    </lineage>
</organism>
<dbReference type="Proteomes" id="UP000789525">
    <property type="component" value="Unassembled WGS sequence"/>
</dbReference>
<name>A0ACA9KEJ8_9GLOM</name>
<dbReference type="EMBL" id="CAJVPT010001779">
    <property type="protein sequence ID" value="CAG8468810.1"/>
    <property type="molecule type" value="Genomic_DNA"/>
</dbReference>
<sequence>MISSENPTIDSPPSYSENVNNESTPTVPSPVYTIPRTSPTPPDNALPPEDNSLPSYDHVKVDIPPEYPSKPGKQLQPDHPWDLVPVEPQEPWPVTKKLYIAGRRYLQNSQSPDLRKLDVAMKNSQFVKACLRELLDAFYRISSREQRIVKRFSQIVHNELSDVNVIVDFSNGQISTVNPDYCSFYLVSICKKQKIDSNWNRCLPAKLYFKRSDGRIYKEFDILKMESIVEGVDNFCKRVSLHIVNVIGVKFSSTRFVEDFIEPPFPKPIPENLISAWSSELDRPDKANVKINVQGQTIYASSTILAKRSEYFQRIFEGEWAECNRDVDVPMMTDDLVSNPSTSPPSSFSSNKSEVSVSRSPSPTLRRYKYEINITDFKYRTVLQMLNFLYTNQLPICKDGGDDEDGEDQDIWELYSIADKYLLTDLQSEIKSNLTLKTDRKNAAEMLFKYAWRWKELKAIMMPYV</sequence>
<gene>
    <name evidence="1" type="ORF">ACOLOM_LOCUS1498</name>
</gene>
<reference evidence="1" key="1">
    <citation type="submission" date="2021-06" db="EMBL/GenBank/DDBJ databases">
        <authorList>
            <person name="Kallberg Y."/>
            <person name="Tangrot J."/>
            <person name="Rosling A."/>
        </authorList>
    </citation>
    <scope>NUCLEOTIDE SEQUENCE</scope>
    <source>
        <strain evidence="1">CL356</strain>
    </source>
</reference>
<comment type="caution">
    <text evidence="1">The sequence shown here is derived from an EMBL/GenBank/DDBJ whole genome shotgun (WGS) entry which is preliminary data.</text>
</comment>
<proteinExistence type="predicted"/>
<protein>
    <submittedName>
        <fullName evidence="1">12640_t:CDS:1</fullName>
    </submittedName>
</protein>
<keyword evidence="2" id="KW-1185">Reference proteome</keyword>
<evidence type="ECO:0000313" key="2">
    <source>
        <dbReference type="Proteomes" id="UP000789525"/>
    </source>
</evidence>
<evidence type="ECO:0000313" key="1">
    <source>
        <dbReference type="EMBL" id="CAG8468810.1"/>
    </source>
</evidence>